<accession>A0A164P3T3</accession>
<name>A0A164P3T3_9CRUS</name>
<proteinExistence type="predicted"/>
<evidence type="ECO:0000313" key="3">
    <source>
        <dbReference type="Proteomes" id="UP000076858"/>
    </source>
</evidence>
<gene>
    <name evidence="2" type="ORF">APZ42_030048</name>
</gene>
<dbReference type="OrthoDB" id="6770401at2759"/>
<protein>
    <submittedName>
        <fullName evidence="2">Uncharacterized protein</fullName>
    </submittedName>
</protein>
<sequence length="332" mass="37162">MSQPSLLTWIKRKATSASLLSETATITKSPTAELDVEIISVTDKALTLGSTNESPLVSTHIDYGIEEPTAENTVAGEKGPDVETLDNESNCEENTRNMSKRKSCTSTAGDETRKKKKLNQASETKQKKKEPYKQKFRDHWLADPECVGWLEKRTRGTERETVAYCIPCDEFFSNGTGLLELKRHKVTAKHLRSAHLITLIEAQRKVIADACNHHSAEDNVVSLATRLCIFIAENNLPLSLIDRLIFLLRCCFPRDEGLKQLKLAKQKASNIVRFDTQELGLSARSLKGHPHIRRSLEEVHQGASEQHHSSTPWAAPIVLVKEKTGDDRLCID</sequence>
<reference evidence="2 3" key="1">
    <citation type="submission" date="2016-03" db="EMBL/GenBank/DDBJ databases">
        <title>EvidentialGene: Evidence-directed Construction of Genes on Genomes.</title>
        <authorList>
            <person name="Gilbert D.G."/>
            <person name="Choi J.-H."/>
            <person name="Mockaitis K."/>
            <person name="Colbourne J."/>
            <person name="Pfrender M."/>
        </authorList>
    </citation>
    <scope>NUCLEOTIDE SEQUENCE [LARGE SCALE GENOMIC DNA]</scope>
    <source>
        <strain evidence="2 3">Xinb3</strain>
        <tissue evidence="2">Complete organism</tissue>
    </source>
</reference>
<feature type="region of interest" description="Disordered" evidence="1">
    <location>
        <begin position="72"/>
        <end position="131"/>
    </location>
</feature>
<dbReference type="Proteomes" id="UP000076858">
    <property type="component" value="Unassembled WGS sequence"/>
</dbReference>
<dbReference type="EMBL" id="LRGB01002712">
    <property type="protein sequence ID" value="KZS06488.1"/>
    <property type="molecule type" value="Genomic_DNA"/>
</dbReference>
<dbReference type="AlphaFoldDB" id="A0A164P3T3"/>
<organism evidence="2 3">
    <name type="scientific">Daphnia magna</name>
    <dbReference type="NCBI Taxonomy" id="35525"/>
    <lineage>
        <taxon>Eukaryota</taxon>
        <taxon>Metazoa</taxon>
        <taxon>Ecdysozoa</taxon>
        <taxon>Arthropoda</taxon>
        <taxon>Crustacea</taxon>
        <taxon>Branchiopoda</taxon>
        <taxon>Diplostraca</taxon>
        <taxon>Cladocera</taxon>
        <taxon>Anomopoda</taxon>
        <taxon>Daphniidae</taxon>
        <taxon>Daphnia</taxon>
    </lineage>
</organism>
<evidence type="ECO:0000256" key="1">
    <source>
        <dbReference type="SAM" id="MobiDB-lite"/>
    </source>
</evidence>
<evidence type="ECO:0000313" key="2">
    <source>
        <dbReference type="EMBL" id="KZS06488.1"/>
    </source>
</evidence>
<comment type="caution">
    <text evidence="2">The sequence shown here is derived from an EMBL/GenBank/DDBJ whole genome shotgun (WGS) entry which is preliminary data.</text>
</comment>
<keyword evidence="3" id="KW-1185">Reference proteome</keyword>